<evidence type="ECO:0000256" key="4">
    <source>
        <dbReference type="ARBA" id="ARBA00022801"/>
    </source>
</evidence>
<evidence type="ECO:0000256" key="7">
    <source>
        <dbReference type="NCBIfam" id="TIGR00188"/>
    </source>
</evidence>
<dbReference type="InterPro" id="IPR014721">
    <property type="entry name" value="Ribsml_uS5_D2-typ_fold_subgr"/>
</dbReference>
<comment type="caution">
    <text evidence="8">The sequence shown here is derived from an EMBL/GenBank/DDBJ whole genome shotgun (WGS) entry which is preliminary data.</text>
</comment>
<evidence type="ECO:0000256" key="2">
    <source>
        <dbReference type="ARBA" id="ARBA00022722"/>
    </source>
</evidence>
<organism evidence="8 9">
    <name type="scientific">Marivirga aurantiaca</name>
    <dbReference type="NCBI Taxonomy" id="2802615"/>
    <lineage>
        <taxon>Bacteria</taxon>
        <taxon>Pseudomonadati</taxon>
        <taxon>Bacteroidota</taxon>
        <taxon>Cytophagia</taxon>
        <taxon>Cytophagales</taxon>
        <taxon>Marivirgaceae</taxon>
        <taxon>Marivirga</taxon>
    </lineage>
</organism>
<dbReference type="HAMAP" id="MF_00227">
    <property type="entry name" value="RNase_P"/>
    <property type="match status" value="1"/>
</dbReference>
<evidence type="ECO:0000256" key="5">
    <source>
        <dbReference type="ARBA" id="ARBA00022884"/>
    </source>
</evidence>
<dbReference type="GO" id="GO:0004526">
    <property type="term" value="F:ribonuclease P activity"/>
    <property type="evidence" value="ECO:0007669"/>
    <property type="project" value="UniProtKB-UniRule"/>
</dbReference>
<protein>
    <recommendedName>
        <fullName evidence="6 7">Ribonuclease P protein component</fullName>
        <shortName evidence="6">RNase P protein</shortName>
        <shortName evidence="6">RNaseP protein</shortName>
        <ecNumber evidence="6 7">3.1.26.5</ecNumber>
    </recommendedName>
    <alternativeName>
        <fullName evidence="6">Protein C5</fullName>
    </alternativeName>
</protein>
<evidence type="ECO:0000313" key="9">
    <source>
        <dbReference type="Proteomes" id="UP000611723"/>
    </source>
</evidence>
<dbReference type="PANTHER" id="PTHR33992:SF1">
    <property type="entry name" value="RIBONUCLEASE P PROTEIN COMPONENT"/>
    <property type="match status" value="1"/>
</dbReference>
<keyword evidence="3 6" id="KW-0255">Endonuclease</keyword>
<dbReference type="AlphaFoldDB" id="A0A934X0I3"/>
<sequence length="140" mass="16524">MISSELKDNSSFSFKKEERLSSKKIIKELFDKGSSFYLFPFKVIYLENSLAIPNQHQAHQVLITVPKRKFKKAVDRNPIKRKIRESYRLQKHLISPKSIKKSFWIAYIYTTDKDLPYSVISEKLKMTLQRLKETVNKPTA</sequence>
<keyword evidence="1 6" id="KW-0819">tRNA processing</keyword>
<reference evidence="8" key="1">
    <citation type="submission" date="2021-01" db="EMBL/GenBank/DDBJ databases">
        <title>Marivirga aurantiaca sp. nov., isolated from intertidal surface sediments.</title>
        <authorList>
            <person name="Zhang M."/>
        </authorList>
    </citation>
    <scope>NUCLEOTIDE SEQUENCE</scope>
    <source>
        <strain evidence="8">S37H4</strain>
    </source>
</reference>
<dbReference type="GO" id="GO:0000049">
    <property type="term" value="F:tRNA binding"/>
    <property type="evidence" value="ECO:0007669"/>
    <property type="project" value="UniProtKB-UniRule"/>
</dbReference>
<evidence type="ECO:0000313" key="8">
    <source>
        <dbReference type="EMBL" id="MBK6266673.1"/>
    </source>
</evidence>
<keyword evidence="5 6" id="KW-0694">RNA-binding</keyword>
<dbReference type="EMBL" id="JAEQBW010000010">
    <property type="protein sequence ID" value="MBK6266673.1"/>
    <property type="molecule type" value="Genomic_DNA"/>
</dbReference>
<dbReference type="EC" id="3.1.26.5" evidence="6 7"/>
<comment type="similarity">
    <text evidence="6">Belongs to the RnpA family.</text>
</comment>
<comment type="catalytic activity">
    <reaction evidence="6">
        <text>Endonucleolytic cleavage of RNA, removing 5'-extranucleotides from tRNA precursor.</text>
        <dbReference type="EC" id="3.1.26.5"/>
    </reaction>
</comment>
<dbReference type="GO" id="GO:0042781">
    <property type="term" value="F:3'-tRNA processing endoribonuclease activity"/>
    <property type="evidence" value="ECO:0007669"/>
    <property type="project" value="TreeGrafter"/>
</dbReference>
<dbReference type="PANTHER" id="PTHR33992">
    <property type="entry name" value="RIBONUCLEASE P PROTEIN COMPONENT"/>
    <property type="match status" value="1"/>
</dbReference>
<dbReference type="InterPro" id="IPR000100">
    <property type="entry name" value="RNase_P"/>
</dbReference>
<dbReference type="NCBIfam" id="TIGR00188">
    <property type="entry name" value="rnpA"/>
    <property type="match status" value="1"/>
</dbReference>
<dbReference type="GO" id="GO:0001682">
    <property type="term" value="P:tRNA 5'-leader removal"/>
    <property type="evidence" value="ECO:0007669"/>
    <property type="project" value="UniProtKB-UniRule"/>
</dbReference>
<dbReference type="InterPro" id="IPR020568">
    <property type="entry name" value="Ribosomal_Su5_D2-typ_SF"/>
</dbReference>
<dbReference type="Proteomes" id="UP000611723">
    <property type="component" value="Unassembled WGS sequence"/>
</dbReference>
<dbReference type="Gene3D" id="3.30.230.10">
    <property type="match status" value="1"/>
</dbReference>
<dbReference type="GO" id="GO:0030677">
    <property type="term" value="C:ribonuclease P complex"/>
    <property type="evidence" value="ECO:0007669"/>
    <property type="project" value="TreeGrafter"/>
</dbReference>
<evidence type="ECO:0000256" key="1">
    <source>
        <dbReference type="ARBA" id="ARBA00022694"/>
    </source>
</evidence>
<dbReference type="RefSeq" id="WP_201432360.1">
    <property type="nucleotide sequence ID" value="NZ_JAEQBW010000010.1"/>
</dbReference>
<dbReference type="Pfam" id="PF00825">
    <property type="entry name" value="Ribonuclease_P"/>
    <property type="match status" value="1"/>
</dbReference>
<proteinExistence type="inferred from homology"/>
<gene>
    <name evidence="6 8" type="primary">rnpA</name>
    <name evidence="8" type="ORF">JKA74_16625</name>
</gene>
<accession>A0A934X0I3</accession>
<evidence type="ECO:0000256" key="3">
    <source>
        <dbReference type="ARBA" id="ARBA00022759"/>
    </source>
</evidence>
<name>A0A934X0I3_9BACT</name>
<comment type="function">
    <text evidence="6">RNaseP catalyzes the removal of the 5'-leader sequence from pre-tRNA to produce the mature 5'-terminus. It can also cleave other RNA substrates such as 4.5S RNA. The protein component plays an auxiliary but essential role in vivo by binding to the 5'-leader sequence and broadening the substrate specificity of the ribozyme.</text>
</comment>
<keyword evidence="9" id="KW-1185">Reference proteome</keyword>
<comment type="subunit">
    <text evidence="6">Consists of a catalytic RNA component (M1 or rnpB) and a protein subunit.</text>
</comment>
<keyword evidence="2 6" id="KW-0540">Nuclease</keyword>
<keyword evidence="4 6" id="KW-0378">Hydrolase</keyword>
<evidence type="ECO:0000256" key="6">
    <source>
        <dbReference type="HAMAP-Rule" id="MF_00227"/>
    </source>
</evidence>
<dbReference type="SUPFAM" id="SSF54211">
    <property type="entry name" value="Ribosomal protein S5 domain 2-like"/>
    <property type="match status" value="1"/>
</dbReference>